<feature type="compositionally biased region" description="Low complexity" evidence="1">
    <location>
        <begin position="93"/>
        <end position="110"/>
    </location>
</feature>
<dbReference type="RefSeq" id="XP_042923975.1">
    <property type="nucleotide sequence ID" value="XM_043063269.1"/>
</dbReference>
<feature type="region of interest" description="Disordered" evidence="1">
    <location>
        <begin position="1028"/>
        <end position="1072"/>
    </location>
</feature>
<feature type="compositionally biased region" description="Low complexity" evidence="1">
    <location>
        <begin position="913"/>
        <end position="929"/>
    </location>
</feature>
<feature type="compositionally biased region" description="Gly residues" evidence="1">
    <location>
        <begin position="941"/>
        <end position="952"/>
    </location>
</feature>
<feature type="compositionally biased region" description="Low complexity" evidence="1">
    <location>
        <begin position="1028"/>
        <end position="1054"/>
    </location>
</feature>
<dbReference type="KEGG" id="cre:CHLRE_06g281500v5"/>
<organism evidence="2 3">
    <name type="scientific">Chlamydomonas reinhardtii</name>
    <name type="common">Chlamydomonas smithii</name>
    <dbReference type="NCBI Taxonomy" id="3055"/>
    <lineage>
        <taxon>Eukaryota</taxon>
        <taxon>Viridiplantae</taxon>
        <taxon>Chlorophyta</taxon>
        <taxon>core chlorophytes</taxon>
        <taxon>Chlorophyceae</taxon>
        <taxon>CS clade</taxon>
        <taxon>Chlamydomonadales</taxon>
        <taxon>Chlamydomonadaceae</taxon>
        <taxon>Chlamydomonas</taxon>
    </lineage>
</organism>
<feature type="compositionally biased region" description="Low complexity" evidence="1">
    <location>
        <begin position="406"/>
        <end position="421"/>
    </location>
</feature>
<dbReference type="GO" id="GO:0005246">
    <property type="term" value="F:calcium channel regulator activity"/>
    <property type="evidence" value="ECO:0000318"/>
    <property type="project" value="GO_Central"/>
</dbReference>
<name>A0A2K3DPN4_CHLRE</name>
<gene>
    <name evidence="2" type="ORF">CHLRE_06g281500v5</name>
</gene>
<dbReference type="GO" id="GO:0002115">
    <property type="term" value="P:store-operated calcium entry"/>
    <property type="evidence" value="ECO:0000318"/>
    <property type="project" value="GO_Central"/>
</dbReference>
<dbReference type="ExpressionAtlas" id="A0A2K3DPN4">
    <property type="expression patterns" value="differential"/>
</dbReference>
<sequence>MAVKLDPRRASAASSSSAVDALADRFKALLPQASGREVATVLWSLAKLGRPPPRALLAAVVAEEERRRQLRSPGGAAATGPPAAGGTGYHPLAGATSSIGSSSRGSVGRSDGAGGGTGTGAAAAGPVGLLLADAAPQAVANILWALGTWRAAGPPDLVPALLARTAAALPAFTPHDTAHVLWGLAHVGARPRRALLARLVAHAAAQAPATAPQGLAMMAWACRRLRRHDGAFLRAAAAAFRAQLRAAAPGDVALFAASLAGLRFRCPRLLRDVAEHVAAAAASGGAAGAASGVAPAAGPGAGAAPEARGQAAGGRDGEEPSTSGRSSDGTRTAAAVAAAAASEAGAPWDQAPGLTPSRGWSDHTRTQLLVAFASLRFRHEGAVTALLAAEAAEAARRGGWPGSGTGTDRSSSDSSGAGGAAAERYSGSLRAATFMWCLARLGVGRGAGSVGQAAAEAAGEALLREAGLTEAGAEMEGGLARSRGAGGARWGVQSARPGAVQPSHAAVAAWSAERLGLAAPLRRRLAALASEQLAAVLLRRLEAADSDAERSGLEEELEEEWVQAHRRESEVGDSWASGLESSSRGGRRRLARGLEPELLGAGQLDAAVMTLWVLGRRGPEAAAAEPAAGRLLDAFAAAAPRLLPRLSLRQLPLVVCAYVQLGRGDAGVLGTAADMMLMAPAAAGGVAGGVAAAAAAPGGAAAAGPRAEAGGSRPVAAAQGSGYRGPALGVAVSQDAAEAEAEAGEGGADADDTGALLAAGGGGHSSLQPEFFAAGDLADADQAQVVAMDAEEVEEAESDPGEEEPEPLLEWEDGEEAGVEGLRLLNPDGSGSGTDSDSNSGASASSSSGIGYGGGGGGRGGGGGLLARLPRNGLAMMLWALASSGYASPALMQSAAVAVMRLFAASPPPPRQAPARAQAQAQAQAQGPEQQHEEEDEEDGAGAGEGAGGAGGGGGAAVRSRWAALTLWAFAAADCYSPLLYDTLLAAVLRKVSRLGPGRVAVVLWACAVAGHYQREALERLCAALQHTGGSSTTTTTTTTGGSSTNSADTDTATGAGGGGRSSRGTEGELRLPPASFTQGHWAVAHLTAGVALAWRGPSAAELRALAPRLNRHQAAVLLWSLAVQQLVLAGAGGGRRFAACLRAVLRRLAAPPRRDGEEAREVGEDGGVDGGGGGSGGGGSGVGAAWAAEARAAWQQEDAATPHSGGSSSSSSGSSGSNSSSSGQTGGSATAPAAPVAVTGPPLEAGVALIVAEAVALLLASPYTQVRAEAEAFLQGPGGPRRGTQRPGQAPEMAGEGAAGGRKRSGREGRQNHQHQHQEQWQRQQEQHEALVEQLRGCWQRAQRRRHPLQEAVAVAARQLGYAPRLLRTHPVFPLGLPAAVELTDVATAEGSSVSGGSGGGGGTGGRRAVLLLAERSDFATNDSGQPLGPLFTTVQLLQECGWCVAVVVADQFAALRQPTLRTRYIAHLLAAAAAPDRAPPPLTSTAAAVATAAASQEGPGASM</sequence>
<dbReference type="GO" id="GO:0005783">
    <property type="term" value="C:endoplasmic reticulum"/>
    <property type="evidence" value="ECO:0000318"/>
    <property type="project" value="GO_Central"/>
</dbReference>
<feature type="compositionally biased region" description="Acidic residues" evidence="1">
    <location>
        <begin position="737"/>
        <end position="752"/>
    </location>
</feature>
<feature type="region of interest" description="Disordered" evidence="1">
    <location>
        <begin position="1152"/>
        <end position="1234"/>
    </location>
</feature>
<feature type="region of interest" description="Disordered" evidence="1">
    <location>
        <begin position="1275"/>
        <end position="1329"/>
    </location>
</feature>
<dbReference type="STRING" id="3055.A0A2K3DPN4"/>
<evidence type="ECO:0000313" key="2">
    <source>
        <dbReference type="EMBL" id="PNW82501.1"/>
    </source>
</evidence>
<feature type="compositionally biased region" description="Basic and acidic residues" evidence="1">
    <location>
        <begin position="1153"/>
        <end position="1164"/>
    </location>
</feature>
<feature type="compositionally biased region" description="Low complexity" evidence="1">
    <location>
        <begin position="1184"/>
        <end position="1234"/>
    </location>
</feature>
<dbReference type="OrthoDB" id="552328at2759"/>
<dbReference type="Gramene" id="PNW82501">
    <property type="protein sequence ID" value="PNW82501"/>
    <property type="gene ID" value="CHLRE_06g281500v5"/>
</dbReference>
<dbReference type="InterPro" id="IPR050870">
    <property type="entry name" value="FAST_kinase"/>
</dbReference>
<feature type="compositionally biased region" description="Low complexity" evidence="1">
    <location>
        <begin position="1286"/>
        <end position="1297"/>
    </location>
</feature>
<feature type="region of interest" description="Disordered" evidence="1">
    <location>
        <begin position="822"/>
        <end position="855"/>
    </location>
</feature>
<dbReference type="GO" id="GO:0006874">
    <property type="term" value="P:intracellular calcium ion homeostasis"/>
    <property type="evidence" value="ECO:0000318"/>
    <property type="project" value="GO_Central"/>
</dbReference>
<dbReference type="EMBL" id="CM008967">
    <property type="protein sequence ID" value="PNW82501.1"/>
    <property type="molecule type" value="Genomic_DNA"/>
</dbReference>
<feature type="compositionally biased region" description="Basic and acidic residues" evidence="1">
    <location>
        <begin position="1307"/>
        <end position="1329"/>
    </location>
</feature>
<feature type="region of interest" description="Disordered" evidence="1">
    <location>
        <begin position="396"/>
        <end position="421"/>
    </location>
</feature>
<feature type="compositionally biased region" description="Low complexity" evidence="1">
    <location>
        <begin position="71"/>
        <end position="82"/>
    </location>
</feature>
<evidence type="ECO:0000256" key="1">
    <source>
        <dbReference type="SAM" id="MobiDB-lite"/>
    </source>
</evidence>
<dbReference type="GeneID" id="66053761"/>
<dbReference type="Proteomes" id="UP000006906">
    <property type="component" value="Chromosome 6"/>
</dbReference>
<dbReference type="GO" id="GO:0005886">
    <property type="term" value="C:plasma membrane"/>
    <property type="evidence" value="ECO:0000318"/>
    <property type="project" value="GO_Central"/>
</dbReference>
<feature type="region of interest" description="Disordered" evidence="1">
    <location>
        <begin position="291"/>
        <end position="361"/>
    </location>
</feature>
<feature type="region of interest" description="Disordered" evidence="1">
    <location>
        <begin position="67"/>
        <end position="119"/>
    </location>
</feature>
<dbReference type="PaxDb" id="3055-EDP01701"/>
<protein>
    <recommendedName>
        <fullName evidence="4">RAP domain-containing protein</fullName>
    </recommendedName>
</protein>
<feature type="compositionally biased region" description="Gly residues" evidence="1">
    <location>
        <begin position="1169"/>
        <end position="1183"/>
    </location>
</feature>
<feature type="region of interest" description="Disordered" evidence="1">
    <location>
        <begin position="907"/>
        <end position="952"/>
    </location>
</feature>
<feature type="compositionally biased region" description="Low complexity" evidence="1">
    <location>
        <begin position="833"/>
        <end position="849"/>
    </location>
</feature>
<dbReference type="PANTHER" id="PTHR21228">
    <property type="entry name" value="FAST LEU-RICH DOMAIN-CONTAINING"/>
    <property type="match status" value="1"/>
</dbReference>
<dbReference type="InParanoid" id="A0A2K3DPN4"/>
<keyword evidence="3" id="KW-1185">Reference proteome</keyword>
<reference evidence="2 3" key="1">
    <citation type="journal article" date="2007" name="Science">
        <title>The Chlamydomonas genome reveals the evolution of key animal and plant functions.</title>
        <authorList>
            <person name="Merchant S.S."/>
            <person name="Prochnik S.E."/>
            <person name="Vallon O."/>
            <person name="Harris E.H."/>
            <person name="Karpowicz S.J."/>
            <person name="Witman G.B."/>
            <person name="Terry A."/>
            <person name="Salamov A."/>
            <person name="Fritz-Laylin L.K."/>
            <person name="Marechal-Drouard L."/>
            <person name="Marshall W.F."/>
            <person name="Qu L.H."/>
            <person name="Nelson D.R."/>
            <person name="Sanderfoot A.A."/>
            <person name="Spalding M.H."/>
            <person name="Kapitonov V.V."/>
            <person name="Ren Q."/>
            <person name="Ferris P."/>
            <person name="Lindquist E."/>
            <person name="Shapiro H."/>
            <person name="Lucas S.M."/>
            <person name="Grimwood J."/>
            <person name="Schmutz J."/>
            <person name="Cardol P."/>
            <person name="Cerutti H."/>
            <person name="Chanfreau G."/>
            <person name="Chen C.L."/>
            <person name="Cognat V."/>
            <person name="Croft M.T."/>
            <person name="Dent R."/>
            <person name="Dutcher S."/>
            <person name="Fernandez E."/>
            <person name="Fukuzawa H."/>
            <person name="Gonzalez-Ballester D."/>
            <person name="Gonzalez-Halphen D."/>
            <person name="Hallmann A."/>
            <person name="Hanikenne M."/>
            <person name="Hippler M."/>
            <person name="Inwood W."/>
            <person name="Jabbari K."/>
            <person name="Kalanon M."/>
            <person name="Kuras R."/>
            <person name="Lefebvre P.A."/>
            <person name="Lemaire S.D."/>
            <person name="Lobanov A.V."/>
            <person name="Lohr M."/>
            <person name="Manuell A."/>
            <person name="Meier I."/>
            <person name="Mets L."/>
            <person name="Mittag M."/>
            <person name="Mittelmeier T."/>
            <person name="Moroney J.V."/>
            <person name="Moseley J."/>
            <person name="Napoli C."/>
            <person name="Nedelcu A.M."/>
            <person name="Niyogi K."/>
            <person name="Novoselov S.V."/>
            <person name="Paulsen I.T."/>
            <person name="Pazour G."/>
            <person name="Purton S."/>
            <person name="Ral J.P."/>
            <person name="Riano-Pachon D.M."/>
            <person name="Riekhof W."/>
            <person name="Rymarquis L."/>
            <person name="Schroda M."/>
            <person name="Stern D."/>
            <person name="Umen J."/>
            <person name="Willows R."/>
            <person name="Wilson N."/>
            <person name="Zimmer S.L."/>
            <person name="Allmer J."/>
            <person name="Balk J."/>
            <person name="Bisova K."/>
            <person name="Chen C.J."/>
            <person name="Elias M."/>
            <person name="Gendler K."/>
            <person name="Hauser C."/>
            <person name="Lamb M.R."/>
            <person name="Ledford H."/>
            <person name="Long J.C."/>
            <person name="Minagawa J."/>
            <person name="Page M.D."/>
            <person name="Pan J."/>
            <person name="Pootakham W."/>
            <person name="Roje S."/>
            <person name="Rose A."/>
            <person name="Stahlberg E."/>
            <person name="Terauchi A.M."/>
            <person name="Yang P."/>
            <person name="Ball S."/>
            <person name="Bowler C."/>
            <person name="Dieckmann C.L."/>
            <person name="Gladyshev V.N."/>
            <person name="Green P."/>
            <person name="Jorgensen R."/>
            <person name="Mayfield S."/>
            <person name="Mueller-Roeber B."/>
            <person name="Rajamani S."/>
            <person name="Sayre R.T."/>
            <person name="Brokstein P."/>
            <person name="Dubchak I."/>
            <person name="Goodstein D."/>
            <person name="Hornick L."/>
            <person name="Huang Y.W."/>
            <person name="Jhaveri J."/>
            <person name="Luo Y."/>
            <person name="Martinez D."/>
            <person name="Ngau W.C."/>
            <person name="Otillar B."/>
            <person name="Poliakov A."/>
            <person name="Porter A."/>
            <person name="Szajkowski L."/>
            <person name="Werner G."/>
            <person name="Zhou K."/>
            <person name="Grigoriev I.V."/>
            <person name="Rokhsar D.S."/>
            <person name="Grossman A.R."/>
        </authorList>
    </citation>
    <scope>NUCLEOTIDE SEQUENCE [LARGE SCALE GENOMIC DNA]</scope>
    <source>
        <strain evidence="3">CC-503</strain>
    </source>
</reference>
<feature type="region of interest" description="Disordered" evidence="1">
    <location>
        <begin position="789"/>
        <end position="808"/>
    </location>
</feature>
<feature type="region of interest" description="Disordered" evidence="1">
    <location>
        <begin position="734"/>
        <end position="762"/>
    </location>
</feature>
<evidence type="ECO:0008006" key="4">
    <source>
        <dbReference type="Google" id="ProtNLM"/>
    </source>
</evidence>
<accession>A0A2K3DPN4</accession>
<proteinExistence type="predicted"/>
<evidence type="ECO:0000313" key="3">
    <source>
        <dbReference type="Proteomes" id="UP000006906"/>
    </source>
</evidence>
<feature type="compositionally biased region" description="Low complexity" evidence="1">
    <location>
        <begin position="291"/>
        <end position="310"/>
    </location>
</feature>
<dbReference type="PANTHER" id="PTHR21228:SF40">
    <property type="entry name" value="LD45607P"/>
    <property type="match status" value="1"/>
</dbReference>
<dbReference type="GO" id="GO:0005509">
    <property type="term" value="F:calcium ion binding"/>
    <property type="evidence" value="ECO:0000318"/>
    <property type="project" value="GO_Central"/>
</dbReference>
<feature type="compositionally biased region" description="Low complexity" evidence="1">
    <location>
        <begin position="321"/>
        <end position="346"/>
    </location>
</feature>